<evidence type="ECO:0000313" key="3">
    <source>
        <dbReference type="Proteomes" id="UP001150238"/>
    </source>
</evidence>
<protein>
    <submittedName>
        <fullName evidence="2">Uncharacterized protein</fullName>
    </submittedName>
</protein>
<feature type="compositionally biased region" description="Low complexity" evidence="1">
    <location>
        <begin position="45"/>
        <end position="71"/>
    </location>
</feature>
<accession>A0A9W9DLZ6</accession>
<proteinExistence type="predicted"/>
<feature type="compositionally biased region" description="Polar residues" evidence="1">
    <location>
        <begin position="25"/>
        <end position="39"/>
    </location>
</feature>
<dbReference type="EMBL" id="JANVFS010000019">
    <property type="protein sequence ID" value="KAJ4477014.1"/>
    <property type="molecule type" value="Genomic_DNA"/>
</dbReference>
<dbReference type="Proteomes" id="UP001150238">
    <property type="component" value="Unassembled WGS sequence"/>
</dbReference>
<evidence type="ECO:0000313" key="2">
    <source>
        <dbReference type="EMBL" id="KAJ4477014.1"/>
    </source>
</evidence>
<feature type="compositionally biased region" description="Polar residues" evidence="1">
    <location>
        <begin position="291"/>
        <end position="302"/>
    </location>
</feature>
<feature type="region of interest" description="Disordered" evidence="1">
    <location>
        <begin position="273"/>
        <end position="306"/>
    </location>
</feature>
<name>A0A9W9DLZ6_9AGAR</name>
<evidence type="ECO:0000256" key="1">
    <source>
        <dbReference type="SAM" id="MobiDB-lite"/>
    </source>
</evidence>
<reference evidence="2" key="2">
    <citation type="journal article" date="2023" name="Proc. Natl. Acad. Sci. U.S.A.">
        <title>A global phylogenomic analysis of the shiitake genus Lentinula.</title>
        <authorList>
            <person name="Sierra-Patev S."/>
            <person name="Min B."/>
            <person name="Naranjo-Ortiz M."/>
            <person name="Looney B."/>
            <person name="Konkel Z."/>
            <person name="Slot J.C."/>
            <person name="Sakamoto Y."/>
            <person name="Steenwyk J.L."/>
            <person name="Rokas A."/>
            <person name="Carro J."/>
            <person name="Camarero S."/>
            <person name="Ferreira P."/>
            <person name="Molpeceres G."/>
            <person name="Ruiz-Duenas F.J."/>
            <person name="Serrano A."/>
            <person name="Henrissat B."/>
            <person name="Drula E."/>
            <person name="Hughes K.W."/>
            <person name="Mata J.L."/>
            <person name="Ishikawa N.K."/>
            <person name="Vargas-Isla R."/>
            <person name="Ushijima S."/>
            <person name="Smith C.A."/>
            <person name="Donoghue J."/>
            <person name="Ahrendt S."/>
            <person name="Andreopoulos W."/>
            <person name="He G."/>
            <person name="LaButti K."/>
            <person name="Lipzen A."/>
            <person name="Ng V."/>
            <person name="Riley R."/>
            <person name="Sandor L."/>
            <person name="Barry K."/>
            <person name="Martinez A.T."/>
            <person name="Xiao Y."/>
            <person name="Gibbons J.G."/>
            <person name="Terashima K."/>
            <person name="Grigoriev I.V."/>
            <person name="Hibbett D."/>
        </authorList>
    </citation>
    <scope>NUCLEOTIDE SEQUENCE</scope>
    <source>
        <strain evidence="2">Sp2 HRB7682 ss15</strain>
    </source>
</reference>
<comment type="caution">
    <text evidence="2">The sequence shown here is derived from an EMBL/GenBank/DDBJ whole genome shotgun (WGS) entry which is preliminary data.</text>
</comment>
<gene>
    <name evidence="2" type="ORF">C8J55DRAFT_430928</name>
</gene>
<reference evidence="2" key="1">
    <citation type="submission" date="2022-08" db="EMBL/GenBank/DDBJ databases">
        <authorList>
            <consortium name="DOE Joint Genome Institute"/>
            <person name="Min B."/>
            <person name="Riley R."/>
            <person name="Sierra-Patev S."/>
            <person name="Naranjo-Ortiz M."/>
            <person name="Looney B."/>
            <person name="Konkel Z."/>
            <person name="Slot J.C."/>
            <person name="Sakamoto Y."/>
            <person name="Steenwyk J.L."/>
            <person name="Rokas A."/>
            <person name="Carro J."/>
            <person name="Camarero S."/>
            <person name="Ferreira P."/>
            <person name="Molpeceres G."/>
            <person name="Ruiz-Duenas F.J."/>
            <person name="Serrano A."/>
            <person name="Henrissat B."/>
            <person name="Drula E."/>
            <person name="Hughes K.W."/>
            <person name="Mata J.L."/>
            <person name="Ishikawa N.K."/>
            <person name="Vargas-Isla R."/>
            <person name="Ushijima S."/>
            <person name="Smith C.A."/>
            <person name="Ahrendt S."/>
            <person name="Andreopoulos W."/>
            <person name="He G."/>
            <person name="Labutti K."/>
            <person name="Lipzen A."/>
            <person name="Ng V."/>
            <person name="Sandor L."/>
            <person name="Barry K."/>
            <person name="Martinez A.T."/>
            <person name="Xiao Y."/>
            <person name="Gibbons J.G."/>
            <person name="Terashima K."/>
            <person name="Hibbett D.S."/>
            <person name="Grigoriev I.V."/>
        </authorList>
    </citation>
    <scope>NUCLEOTIDE SEQUENCE</scope>
    <source>
        <strain evidence="2">Sp2 HRB7682 ss15</strain>
    </source>
</reference>
<organism evidence="2 3">
    <name type="scientific">Lentinula lateritia</name>
    <dbReference type="NCBI Taxonomy" id="40482"/>
    <lineage>
        <taxon>Eukaryota</taxon>
        <taxon>Fungi</taxon>
        <taxon>Dikarya</taxon>
        <taxon>Basidiomycota</taxon>
        <taxon>Agaricomycotina</taxon>
        <taxon>Agaricomycetes</taxon>
        <taxon>Agaricomycetidae</taxon>
        <taxon>Agaricales</taxon>
        <taxon>Marasmiineae</taxon>
        <taxon>Omphalotaceae</taxon>
        <taxon>Lentinula</taxon>
    </lineage>
</organism>
<dbReference type="AlphaFoldDB" id="A0A9W9DLZ6"/>
<feature type="region of interest" description="Disordered" evidence="1">
    <location>
        <begin position="1"/>
        <end position="93"/>
    </location>
</feature>
<sequence length="472" mass="52565">MSGSSYLLEKPRRKTPTPLRFEPSSYHSRTGLSNQSSPTFLYDIPSATSLSPPTSPTSATQLASPPTSPGRIRPHRGGRPTPPPSGRNRSVTPMGVATSDLEKFSAHCRNWYEYFKQDEEAGRLMTQTMANLPPAQRAPYSRLQASIRSAYHRSVNARRNAEFRAHLSATHPGASLTPYARANPRGSDAQKERYQSFERFVRNWCSMGMPGPQPFFQALWAVMRLQTVPGNTGGAGRHRIEWEFDDAVLKEAAGKDFMLEAIDILKGVLAFEEAPSSRTSTPPSGDESDDATITHSRSQSSPFFPERKDHDIILPKRARAPSDPFLDTHMLSRSVGCSSSNTASLLVSNNSEEPLVAGSALDEDVTPIIEPLGDDSEEEYMRTWTSSDLTDPEYLNLVKVFPSHITRRTLTYFSIPSPKKPSDLEAGLDDAAEGKQIRCGTGTLRVSPMQRTDGWEGGWWTRFVLWWRQLFR</sequence>